<dbReference type="InterPro" id="IPR003785">
    <property type="entry name" value="Creatininase/forma_Hydrolase"/>
</dbReference>
<dbReference type="InterPro" id="IPR024087">
    <property type="entry name" value="Creatininase-like_sf"/>
</dbReference>
<accession>A0A919LJI7</accession>
<evidence type="ECO:0000256" key="3">
    <source>
        <dbReference type="ARBA" id="ARBA00022801"/>
    </source>
</evidence>
<dbReference type="Gene3D" id="3.40.50.10310">
    <property type="entry name" value="Creatininase"/>
    <property type="match status" value="1"/>
</dbReference>
<proteinExistence type="inferred from homology"/>
<organism evidence="6 7">
    <name type="scientific">Streptomyces xanthophaeus</name>
    <dbReference type="NCBI Taxonomy" id="67385"/>
    <lineage>
        <taxon>Bacteria</taxon>
        <taxon>Bacillati</taxon>
        <taxon>Actinomycetota</taxon>
        <taxon>Actinomycetes</taxon>
        <taxon>Kitasatosporales</taxon>
        <taxon>Streptomycetaceae</taxon>
        <taxon>Streptomyces</taxon>
    </lineage>
</organism>
<evidence type="ECO:0000256" key="2">
    <source>
        <dbReference type="ARBA" id="ARBA00022723"/>
    </source>
</evidence>
<dbReference type="AlphaFoldDB" id="A0A919LJI7"/>
<gene>
    <name evidence="6" type="ORF">Sxan_39180</name>
</gene>
<evidence type="ECO:0000256" key="1">
    <source>
        <dbReference type="ARBA" id="ARBA00001947"/>
    </source>
</evidence>
<dbReference type="GO" id="GO:0016811">
    <property type="term" value="F:hydrolase activity, acting on carbon-nitrogen (but not peptide) bonds, in linear amides"/>
    <property type="evidence" value="ECO:0007669"/>
    <property type="project" value="TreeGrafter"/>
</dbReference>
<evidence type="ECO:0000313" key="7">
    <source>
        <dbReference type="Proteomes" id="UP000600026"/>
    </source>
</evidence>
<dbReference type="Pfam" id="PF02633">
    <property type="entry name" value="Creatininase"/>
    <property type="match status" value="1"/>
</dbReference>
<keyword evidence="3" id="KW-0378">Hydrolase</keyword>
<sequence>MNLLPTTTSMDVAKLQPRVAVLPVGSFEQHGRYLPLITDTAIACTIGQAIADAYPVHMLPPITMSCSHEHAAFPGTVSISAKTLYAVIDDIRASLARSGIRKLVIVNGHGGNYVLSNIVQEANVDGPAVSLFPLSADWDRARDHAGLVSDRHADMHAGEIETSILLHAAPELVRDGNTDADHDGGPRPFLLVQGMSAYTESGVIGFPSFATAGKGKAVLASLTDSFADHLKVLGATSFRHGGLGEGG</sequence>
<evidence type="ECO:0000256" key="5">
    <source>
        <dbReference type="ARBA" id="ARBA00024029"/>
    </source>
</evidence>
<keyword evidence="7" id="KW-1185">Reference proteome</keyword>
<keyword evidence="2" id="KW-0479">Metal-binding</keyword>
<dbReference type="GO" id="GO:0009231">
    <property type="term" value="P:riboflavin biosynthetic process"/>
    <property type="evidence" value="ECO:0007669"/>
    <property type="project" value="TreeGrafter"/>
</dbReference>
<evidence type="ECO:0000256" key="4">
    <source>
        <dbReference type="ARBA" id="ARBA00022833"/>
    </source>
</evidence>
<evidence type="ECO:0000313" key="6">
    <source>
        <dbReference type="EMBL" id="GHI86554.1"/>
    </source>
</evidence>
<dbReference type="Proteomes" id="UP000600026">
    <property type="component" value="Unassembled WGS sequence"/>
</dbReference>
<dbReference type="EMBL" id="BNEE01000006">
    <property type="protein sequence ID" value="GHI86554.1"/>
    <property type="molecule type" value="Genomic_DNA"/>
</dbReference>
<dbReference type="GO" id="GO:0046872">
    <property type="term" value="F:metal ion binding"/>
    <property type="evidence" value="ECO:0007669"/>
    <property type="project" value="UniProtKB-KW"/>
</dbReference>
<comment type="cofactor">
    <cofactor evidence="1">
        <name>Zn(2+)</name>
        <dbReference type="ChEBI" id="CHEBI:29105"/>
    </cofactor>
</comment>
<dbReference type="OrthoDB" id="9801445at2"/>
<dbReference type="PANTHER" id="PTHR35005">
    <property type="entry name" value="3-DEHYDRO-SCYLLO-INOSOSE HYDROLASE"/>
    <property type="match status" value="1"/>
</dbReference>
<comment type="caution">
    <text evidence="6">The sequence shown here is derived from an EMBL/GenBank/DDBJ whole genome shotgun (WGS) entry which is preliminary data.</text>
</comment>
<protein>
    <submittedName>
        <fullName evidence="6">Creatinine amidohydrolase</fullName>
    </submittedName>
</protein>
<dbReference type="SUPFAM" id="SSF102215">
    <property type="entry name" value="Creatininase"/>
    <property type="match status" value="1"/>
</dbReference>
<comment type="similarity">
    <text evidence="5">Belongs to the creatininase superfamily.</text>
</comment>
<name>A0A919LJI7_9ACTN</name>
<keyword evidence="4" id="KW-0862">Zinc</keyword>
<dbReference type="PANTHER" id="PTHR35005:SF1">
    <property type="entry name" value="2-AMINO-5-FORMYLAMINO-6-RIBOSYLAMINOPYRIMIDIN-4(3H)-ONE 5'-MONOPHOSPHATE DEFORMYLASE"/>
    <property type="match status" value="1"/>
</dbReference>
<reference evidence="6" key="1">
    <citation type="submission" date="2020-09" db="EMBL/GenBank/DDBJ databases">
        <title>Whole genome shotgun sequence of Streptomyces xanthophaeus NBRC 12829.</title>
        <authorList>
            <person name="Komaki H."/>
            <person name="Tamura T."/>
        </authorList>
    </citation>
    <scope>NUCLEOTIDE SEQUENCE</scope>
    <source>
        <strain evidence="6">NBRC 12829</strain>
    </source>
</reference>